<dbReference type="Pfam" id="PF14159">
    <property type="entry name" value="CAAD"/>
    <property type="match status" value="1"/>
</dbReference>
<keyword evidence="2" id="KW-1133">Transmembrane helix</keyword>
<sequence>METQEQPIEVANSNSAEGAIALTGADNQNLPKLPPAKNSNSELQEILSNVSDFLANLPEYLGSFYQQYQQPLVTIILILSAIVTLKVVLAILSALNSIPLIAPTFELIGIGYTGWLTFRYLLKANTRQELVGEINQFKAQILGK</sequence>
<keyword evidence="5" id="KW-1185">Reference proteome</keyword>
<evidence type="ECO:0000256" key="2">
    <source>
        <dbReference type="SAM" id="Phobius"/>
    </source>
</evidence>
<dbReference type="GO" id="GO:0009579">
    <property type="term" value="C:thylakoid"/>
    <property type="evidence" value="ECO:0007669"/>
    <property type="project" value="InterPro"/>
</dbReference>
<proteinExistence type="predicted"/>
<dbReference type="EMBL" id="AP018248">
    <property type="protein sequence ID" value="BAZ01202.1"/>
    <property type="molecule type" value="Genomic_DNA"/>
</dbReference>
<name>A0A1Z4N6B5_9CYAN</name>
<protein>
    <recommendedName>
        <fullName evidence="3">Cyanobacterial aminoacyl-tRNA synthetase CAAD domain-containing protein</fullName>
    </recommendedName>
</protein>
<feature type="transmembrane region" description="Helical" evidence="2">
    <location>
        <begin position="100"/>
        <end position="122"/>
    </location>
</feature>
<organism evidence="4 5">
    <name type="scientific">Tolypothrix tenuis PCC 7101</name>
    <dbReference type="NCBI Taxonomy" id="231146"/>
    <lineage>
        <taxon>Bacteria</taxon>
        <taxon>Bacillati</taxon>
        <taxon>Cyanobacteriota</taxon>
        <taxon>Cyanophyceae</taxon>
        <taxon>Nostocales</taxon>
        <taxon>Tolypothrichaceae</taxon>
        <taxon>Tolypothrix</taxon>
    </lineage>
</organism>
<dbReference type="AlphaFoldDB" id="A0A1Z4N6B5"/>
<evidence type="ECO:0000313" key="5">
    <source>
        <dbReference type="Proteomes" id="UP000218785"/>
    </source>
</evidence>
<feature type="domain" description="Cyanobacterial aminoacyl-tRNA synthetase CAAD" evidence="3">
    <location>
        <begin position="59"/>
        <end position="143"/>
    </location>
</feature>
<dbReference type="RefSeq" id="WP_096580623.1">
    <property type="nucleotide sequence ID" value="NZ_CAWNJS010000001.1"/>
</dbReference>
<dbReference type="PANTHER" id="PTHR33222:SF4">
    <property type="entry name" value="PROTEIN CURVATURE THYLAKOID 1A, CHLOROPLASTIC"/>
    <property type="match status" value="1"/>
</dbReference>
<reference evidence="4 5" key="1">
    <citation type="submission" date="2017-06" db="EMBL/GenBank/DDBJ databases">
        <title>Genome sequencing of cyanobaciteial culture collection at National Institute for Environmental Studies (NIES).</title>
        <authorList>
            <person name="Hirose Y."/>
            <person name="Shimura Y."/>
            <person name="Fujisawa T."/>
            <person name="Nakamura Y."/>
            <person name="Kawachi M."/>
        </authorList>
    </citation>
    <scope>NUCLEOTIDE SEQUENCE [LARGE SCALE GENOMIC DNA]</scope>
    <source>
        <strain evidence="4 5">NIES-37</strain>
    </source>
</reference>
<dbReference type="GO" id="GO:0016020">
    <property type="term" value="C:membrane"/>
    <property type="evidence" value="ECO:0007669"/>
    <property type="project" value="UniProtKB-SubCell"/>
</dbReference>
<dbReference type="InterPro" id="IPR025564">
    <property type="entry name" value="CAAD_dom"/>
</dbReference>
<dbReference type="PANTHER" id="PTHR33222">
    <property type="match status" value="1"/>
</dbReference>
<dbReference type="InterPro" id="IPR033344">
    <property type="entry name" value="CURT1"/>
</dbReference>
<keyword evidence="2" id="KW-0812">Transmembrane</keyword>
<comment type="subcellular location">
    <subcellularLocation>
        <location evidence="1">Membrane</location>
        <topology evidence="1">Multi-pass membrane protein</topology>
    </subcellularLocation>
</comment>
<accession>A0A1Z4N6B5</accession>
<dbReference type="Proteomes" id="UP000218785">
    <property type="component" value="Chromosome"/>
</dbReference>
<keyword evidence="2" id="KW-0472">Membrane</keyword>
<dbReference type="KEGG" id="ttq:NIES37_52010"/>
<feature type="transmembrane region" description="Helical" evidence="2">
    <location>
        <begin position="72"/>
        <end position="94"/>
    </location>
</feature>
<evidence type="ECO:0000259" key="3">
    <source>
        <dbReference type="Pfam" id="PF14159"/>
    </source>
</evidence>
<gene>
    <name evidence="4" type="ORF">NIES37_52010</name>
</gene>
<evidence type="ECO:0000256" key="1">
    <source>
        <dbReference type="ARBA" id="ARBA00004141"/>
    </source>
</evidence>
<evidence type="ECO:0000313" key="4">
    <source>
        <dbReference type="EMBL" id="BAZ01202.1"/>
    </source>
</evidence>